<feature type="region of interest" description="Disordered" evidence="1">
    <location>
        <begin position="56"/>
        <end position="78"/>
    </location>
</feature>
<dbReference type="Proteomes" id="UP001320831">
    <property type="component" value="Unassembled WGS sequence"/>
</dbReference>
<dbReference type="Pfam" id="PF12281">
    <property type="entry name" value="NTP_transf_8"/>
    <property type="match status" value="1"/>
</dbReference>
<gene>
    <name evidence="3" type="ORF">N5A92_23310</name>
</gene>
<reference evidence="3 4" key="1">
    <citation type="submission" date="2022-09" db="EMBL/GenBank/DDBJ databases">
        <title>Chelativorans salina sp. nov., a novel slightly halophilic bacterium isolated from a saline lake sediment enrichment.</title>
        <authorList>
            <person name="Gao L."/>
            <person name="Fang B.-Z."/>
            <person name="Li W.-J."/>
        </authorList>
    </citation>
    <scope>NUCLEOTIDE SEQUENCE [LARGE SCALE GENOMIC DNA]</scope>
    <source>
        <strain evidence="3 4">EGI FJ00035</strain>
    </source>
</reference>
<organism evidence="3 4">
    <name type="scientific">Chelativorans salis</name>
    <dbReference type="NCBI Taxonomy" id="2978478"/>
    <lineage>
        <taxon>Bacteria</taxon>
        <taxon>Pseudomonadati</taxon>
        <taxon>Pseudomonadota</taxon>
        <taxon>Alphaproteobacteria</taxon>
        <taxon>Hyphomicrobiales</taxon>
        <taxon>Phyllobacteriaceae</taxon>
        <taxon>Chelativorans</taxon>
    </lineage>
</organism>
<proteinExistence type="predicted"/>
<protein>
    <submittedName>
        <fullName evidence="3">Nucleotidyltransferase domain-containing protein</fullName>
    </submittedName>
</protein>
<dbReference type="InterPro" id="IPR058575">
    <property type="entry name" value="NTP_transf_8_dom"/>
</dbReference>
<keyword evidence="4" id="KW-1185">Reference proteome</keyword>
<comment type="caution">
    <text evidence="3">The sequence shown here is derived from an EMBL/GenBank/DDBJ whole genome shotgun (WGS) entry which is preliminary data.</text>
</comment>
<accession>A0ABT2LTU0</accession>
<evidence type="ECO:0000259" key="2">
    <source>
        <dbReference type="Pfam" id="PF12281"/>
    </source>
</evidence>
<evidence type="ECO:0000313" key="3">
    <source>
        <dbReference type="EMBL" id="MCT7377951.1"/>
    </source>
</evidence>
<dbReference type="EMBL" id="JAOCZP010000010">
    <property type="protein sequence ID" value="MCT7377951.1"/>
    <property type="molecule type" value="Genomic_DNA"/>
</dbReference>
<sequence>MGTSAYSLYQCDLGVRMDYEELAQTGDIDFASFERLSVVLEENPADILKLLKFDPVPGMNDRRSGNGGRATRKQWSSF</sequence>
<evidence type="ECO:0000313" key="4">
    <source>
        <dbReference type="Proteomes" id="UP001320831"/>
    </source>
</evidence>
<evidence type="ECO:0000256" key="1">
    <source>
        <dbReference type="SAM" id="MobiDB-lite"/>
    </source>
</evidence>
<feature type="domain" description="Nucleotidyltransferase-like" evidence="2">
    <location>
        <begin position="2"/>
        <end position="63"/>
    </location>
</feature>
<name>A0ABT2LTU0_9HYPH</name>